<evidence type="ECO:0000313" key="2">
    <source>
        <dbReference type="Proteomes" id="UP001186974"/>
    </source>
</evidence>
<comment type="caution">
    <text evidence="1">The sequence shown here is derived from an EMBL/GenBank/DDBJ whole genome shotgun (WGS) entry which is preliminary data.</text>
</comment>
<accession>A0ACC3DPI9</accession>
<keyword evidence="2" id="KW-1185">Reference proteome</keyword>
<organism evidence="1 2">
    <name type="scientific">Coniosporium uncinatum</name>
    <dbReference type="NCBI Taxonomy" id="93489"/>
    <lineage>
        <taxon>Eukaryota</taxon>
        <taxon>Fungi</taxon>
        <taxon>Dikarya</taxon>
        <taxon>Ascomycota</taxon>
        <taxon>Pezizomycotina</taxon>
        <taxon>Dothideomycetes</taxon>
        <taxon>Dothideomycetes incertae sedis</taxon>
        <taxon>Coniosporium</taxon>
    </lineage>
</organism>
<sequence>MDHSFMAHPEIMVQLPGIDDPVQRFVSVVKFYLSGWHIKPPGVKKPLNPILGETFTCFWEYPDKTKGYYISEQTSHHPPKSSYFFLAPEHNIRIDGTLKPRSKFLGNSAASLMEGIAVMRFLNRGERFFITQPNMYARGILFGKMKYELGDHSTVKCPESGLVADIEFKTKGYFGGTYNAIGGFIKDTKNDRNLFELSGLWNEEMYIKDLSTGKKTLLFDASHAKETYPTTRPLEQQGERESQRLWKKVTDAIKVKDQETATDEKSRIEDMQRQEAANRAQDGEEWKPSLFRSTHEGQGGLGPDEESLDWIINANINGSTPEEQIKQVLAIAPILPGQNSDSHESSIPTRNTGRKEASAVPSQGNGQQSQQESVPMTPQPPTHSRTLPNMEQLSMNDTHQSHKEPERGENALSGARPGTERLPSAWKIQEPHEAPKSSTLQQSRSAPEHLKRADSETGQEEDFVDAEG</sequence>
<evidence type="ECO:0000313" key="1">
    <source>
        <dbReference type="EMBL" id="KAK3078633.1"/>
    </source>
</evidence>
<protein>
    <submittedName>
        <fullName evidence="1">Uncharacterized protein</fullName>
    </submittedName>
</protein>
<proteinExistence type="predicted"/>
<reference evidence="1" key="1">
    <citation type="submission" date="2024-09" db="EMBL/GenBank/DDBJ databases">
        <title>Black Yeasts Isolated from many extreme environments.</title>
        <authorList>
            <person name="Coleine C."/>
            <person name="Stajich J.E."/>
            <person name="Selbmann L."/>
        </authorList>
    </citation>
    <scope>NUCLEOTIDE SEQUENCE</scope>
    <source>
        <strain evidence="1">CCFEE 5737</strain>
    </source>
</reference>
<dbReference type="EMBL" id="JAWDJW010001733">
    <property type="protein sequence ID" value="KAK3078633.1"/>
    <property type="molecule type" value="Genomic_DNA"/>
</dbReference>
<dbReference type="Proteomes" id="UP001186974">
    <property type="component" value="Unassembled WGS sequence"/>
</dbReference>
<name>A0ACC3DPI9_9PEZI</name>
<gene>
    <name evidence="1" type="ORF">LTS18_007015</name>
</gene>